<organism evidence="1 2">
    <name type="scientific">Rattus norvegicus</name>
    <name type="common">Rat</name>
    <dbReference type="NCBI Taxonomy" id="10116"/>
    <lineage>
        <taxon>Eukaryota</taxon>
        <taxon>Metazoa</taxon>
        <taxon>Chordata</taxon>
        <taxon>Craniata</taxon>
        <taxon>Vertebrata</taxon>
        <taxon>Euteleostomi</taxon>
        <taxon>Mammalia</taxon>
        <taxon>Eutheria</taxon>
        <taxon>Euarchontoglires</taxon>
        <taxon>Glires</taxon>
        <taxon>Rodentia</taxon>
        <taxon>Myomorpha</taxon>
        <taxon>Muroidea</taxon>
        <taxon>Muridae</taxon>
        <taxon>Murinae</taxon>
        <taxon>Rattus</taxon>
    </lineage>
</organism>
<protein>
    <submittedName>
        <fullName evidence="1">RCG43474</fullName>
    </submittedName>
</protein>
<proteinExistence type="predicted"/>
<reference evidence="1 2" key="1">
    <citation type="submission" date="2005-09" db="EMBL/GenBank/DDBJ databases">
        <authorList>
            <person name="Mural R.J."/>
            <person name="Li P.W."/>
            <person name="Adams M.D."/>
            <person name="Amanatides P.G."/>
            <person name="Baden-Tillson H."/>
            <person name="Barnstead M."/>
            <person name="Chin S.H."/>
            <person name="Dew I."/>
            <person name="Evans C.A."/>
            <person name="Ferriera S."/>
            <person name="Flanigan M."/>
            <person name="Fosler C."/>
            <person name="Glodek A."/>
            <person name="Gu Z."/>
            <person name="Holt R.A."/>
            <person name="Jennings D."/>
            <person name="Kraft C.L."/>
            <person name="Lu F."/>
            <person name="Nguyen T."/>
            <person name="Nusskern D.R."/>
            <person name="Pfannkoch C.M."/>
            <person name="Sitter C."/>
            <person name="Sutton G.G."/>
            <person name="Venter J.C."/>
            <person name="Wang Z."/>
            <person name="Woodage T."/>
            <person name="Zheng X.H."/>
            <person name="Zhong F."/>
        </authorList>
    </citation>
    <scope>NUCLEOTIDE SEQUENCE [LARGE SCALE GENOMIC DNA]</scope>
    <source>
        <strain>BN</strain>
        <strain evidence="2">Sprague-Dawley</strain>
    </source>
</reference>
<accession>A6JID7</accession>
<sequence length="56" mass="6615">MQRCVPCTWKRANQPVLELHGWSLTEVTPLRDFSGTHDLNEEVKFFKEQGYYLTNT</sequence>
<evidence type="ECO:0000313" key="1">
    <source>
        <dbReference type="EMBL" id="EDM18945.1"/>
    </source>
</evidence>
<dbReference type="Proteomes" id="UP000234681">
    <property type="component" value="Chromosome 9"/>
</dbReference>
<evidence type="ECO:0000313" key="2">
    <source>
        <dbReference type="Proteomes" id="UP000234681"/>
    </source>
</evidence>
<dbReference type="EMBL" id="CH473987">
    <property type="protein sequence ID" value="EDM18945.1"/>
    <property type="molecule type" value="Genomic_DNA"/>
</dbReference>
<name>A6JID7_RAT</name>
<gene>
    <name evidence="1" type="ORF">rCG_43474</name>
</gene>
<dbReference type="AlphaFoldDB" id="A6JID7"/>